<reference evidence="1" key="2">
    <citation type="submission" date="2012-02" db="EMBL/GenBank/DDBJ databases">
        <authorList>
            <person name="Feng W."/>
            <person name="Liu Z."/>
            <person name="Li S."/>
            <person name="Tang W."/>
            <person name="Yang J."/>
        </authorList>
    </citation>
    <scope>NUCLEOTIDE SEQUENCE</scope>
    <source>
        <strain evidence="1">GS</strain>
    </source>
</reference>
<dbReference type="AlphaFoldDB" id="V6TPV2"/>
<proteinExistence type="predicted"/>
<reference evidence="1 3" key="3">
    <citation type="journal article" date="2013" name="Genome Biol. Evol.">
        <title>Genome sequencing of Giardia lamblia genotypes A2 and B isolates (DH and GS) and comparative analysis with the genomes of genotypes A1 and E (WB and Pig).</title>
        <authorList>
            <person name="Adam R.D."/>
            <person name="Dahlstrom E.W."/>
            <person name="Martens C.A."/>
            <person name="Bruno D.P."/>
            <person name="Barbian K.D."/>
            <person name="Ricklefs S.M."/>
            <person name="Hernandez M.M."/>
            <person name="Narla N.P."/>
            <person name="Patel R.B."/>
            <person name="Porcella S.F."/>
            <person name="Nash T.E."/>
        </authorList>
    </citation>
    <scope>NUCLEOTIDE SEQUENCE [LARGE SCALE GENOMIC DNA]</scope>
    <source>
        <strain evidence="1 3">GS</strain>
    </source>
</reference>
<dbReference type="OrthoDB" id="10252947at2759"/>
<dbReference type="VEuPathDB" id="GiardiaDB:QR46_1248"/>
<evidence type="ECO:0000313" key="1">
    <source>
        <dbReference type="EMBL" id="ESU40377.1"/>
    </source>
</evidence>
<evidence type="ECO:0000313" key="3">
    <source>
        <dbReference type="Proteomes" id="UP000018040"/>
    </source>
</evidence>
<sequence length="87" mass="9514">VMLPSLLTISGLPADLTFDEIKQSLDKNEHANLLKALAESRLKRSKTPNPSEVSFFCTIENGKLLESAFSNMMINDTALCVSLTDAN</sequence>
<organism evidence="1">
    <name type="scientific">Giardia intestinalis</name>
    <name type="common">Giardia lamblia</name>
    <dbReference type="NCBI Taxonomy" id="5741"/>
    <lineage>
        <taxon>Eukaryota</taxon>
        <taxon>Metamonada</taxon>
        <taxon>Diplomonadida</taxon>
        <taxon>Hexamitidae</taxon>
        <taxon>Giardiinae</taxon>
        <taxon>Giardia</taxon>
    </lineage>
</organism>
<protein>
    <submittedName>
        <fullName evidence="1">Uncharacterized protein</fullName>
    </submittedName>
</protein>
<dbReference type="EMBL" id="AHHH01000173">
    <property type="protein sequence ID" value="ESU40797.1"/>
    <property type="molecule type" value="Genomic_DNA"/>
</dbReference>
<name>V6TPV2_GIAIN</name>
<dbReference type="VEuPathDB" id="GiardiaDB:DHA2_153686"/>
<evidence type="ECO:0000313" key="2">
    <source>
        <dbReference type="EMBL" id="ESU40797.1"/>
    </source>
</evidence>
<reference evidence="3" key="1">
    <citation type="submission" date="2012-02" db="EMBL/GenBank/DDBJ databases">
        <title>Genome sequencing of Giardia lamblia Genotypes A2 and B isolates (DH and GS) and comparative analysis with the genomes of Genotypes A1 and E (WB and Pig).</title>
        <authorList>
            <person name="Adam R."/>
            <person name="Dahlstrom E."/>
            <person name="Martens C."/>
            <person name="Bruno D."/>
            <person name="Barbian K."/>
            <person name="Porcella S.F."/>
            <person name="Nash T."/>
        </authorList>
    </citation>
    <scope>NUCLEOTIDE SEQUENCE</scope>
    <source>
        <strain evidence="3">GS</strain>
    </source>
</reference>
<accession>V6TPV2</accession>
<dbReference type="Proteomes" id="UP000018040">
    <property type="component" value="Unassembled WGS sequence"/>
</dbReference>
<dbReference type="VEuPathDB" id="GiardiaDB:GL50803_009861"/>
<feature type="non-terminal residue" evidence="1">
    <location>
        <position position="1"/>
    </location>
</feature>
<comment type="caution">
    <text evidence="1">The sequence shown here is derived from an EMBL/GenBank/DDBJ whole genome shotgun (WGS) entry which is preliminary data.</text>
</comment>
<gene>
    <name evidence="2" type="ORF">GSB_154902</name>
    <name evidence="1" type="ORF">GSB_155119</name>
</gene>
<dbReference type="VEuPathDB" id="GiardiaDB:GL50581_2394"/>
<dbReference type="EMBL" id="AHHH01000238">
    <property type="protein sequence ID" value="ESU40377.1"/>
    <property type="molecule type" value="Genomic_DNA"/>
</dbReference>